<dbReference type="Proteomes" id="UP001549145">
    <property type="component" value="Unassembled WGS sequence"/>
</dbReference>
<proteinExistence type="predicted"/>
<dbReference type="PROSITE" id="PS51257">
    <property type="entry name" value="PROKAR_LIPOPROTEIN"/>
    <property type="match status" value="1"/>
</dbReference>
<evidence type="ECO:0008006" key="3">
    <source>
        <dbReference type="Google" id="ProtNLM"/>
    </source>
</evidence>
<dbReference type="EMBL" id="JBEPMM010000016">
    <property type="protein sequence ID" value="MET3694580.1"/>
    <property type="molecule type" value="Genomic_DNA"/>
</dbReference>
<evidence type="ECO:0000313" key="1">
    <source>
        <dbReference type="EMBL" id="MET3694580.1"/>
    </source>
</evidence>
<keyword evidence="2" id="KW-1185">Reference proteome</keyword>
<evidence type="ECO:0000313" key="2">
    <source>
        <dbReference type="Proteomes" id="UP001549145"/>
    </source>
</evidence>
<comment type="caution">
    <text evidence="1">The sequence shown here is derived from an EMBL/GenBank/DDBJ whole genome shotgun (WGS) entry which is preliminary data.</text>
</comment>
<dbReference type="RefSeq" id="WP_238279656.1">
    <property type="nucleotide sequence ID" value="NZ_BPQL01000062.1"/>
</dbReference>
<reference evidence="1 2" key="1">
    <citation type="submission" date="2024-06" db="EMBL/GenBank/DDBJ databases">
        <title>Genomic Encyclopedia of Type Strains, Phase IV (KMG-IV): sequencing the most valuable type-strain genomes for metagenomic binning, comparative biology and taxonomic classification.</title>
        <authorList>
            <person name="Goeker M."/>
        </authorList>
    </citation>
    <scope>NUCLEOTIDE SEQUENCE [LARGE SCALE GENOMIC DNA]</scope>
    <source>
        <strain evidence="1 2">DSM 21331</strain>
    </source>
</reference>
<accession>A0ABV2LCN6</accession>
<sequence length="306" mass="33078">MKYFLLLILALTLSGCGITVPQLNEQWEAAILGDKLAENVKASIYCEFRHAVADLGSNRIPYLGRDVDLVPDNWGAQITITLQVDENTAVSPSLTLNHTLPGAIATFPNRPSVPVPQSFNLPFSARVSSQATRIDKYDTFYILKNFKKPVEEYESCAKRPSVTGDGYNDDIDRSGTTLLYRDLGIASWMKGAFAAAGSFPSSDLPKNNPLKSTAMSYDIRFVVITDGSINPTWRLIGVSTGTGSLPLLASGRTRTHQMLLTIGPTEPGRSKELTAARSPSQATANLHLTGQIQQAIASGFTSALTP</sequence>
<name>A0ABV2LCN6_9HYPH</name>
<gene>
    <name evidence="1" type="ORF">ABID43_004142</name>
</gene>
<organism evidence="1 2">
    <name type="scientific">Methylobacterium goesingense</name>
    <dbReference type="NCBI Taxonomy" id="243690"/>
    <lineage>
        <taxon>Bacteria</taxon>
        <taxon>Pseudomonadati</taxon>
        <taxon>Pseudomonadota</taxon>
        <taxon>Alphaproteobacteria</taxon>
        <taxon>Hyphomicrobiales</taxon>
        <taxon>Methylobacteriaceae</taxon>
        <taxon>Methylobacterium</taxon>
    </lineage>
</organism>
<protein>
    <recommendedName>
        <fullName evidence="3">Lipoprotein</fullName>
    </recommendedName>
</protein>